<gene>
    <name evidence="2" type="ORF">DFJ43DRAFT_250566</name>
</gene>
<name>A0AA38JJV2_9AGAR</name>
<keyword evidence="3" id="KW-1185">Reference proteome</keyword>
<dbReference type="AlphaFoldDB" id="A0AA38JJV2"/>
<evidence type="ECO:0000313" key="3">
    <source>
        <dbReference type="Proteomes" id="UP001176059"/>
    </source>
</evidence>
<dbReference type="EMBL" id="JANVFO010000002">
    <property type="protein sequence ID" value="KAJ3737261.1"/>
    <property type="molecule type" value="Genomic_DNA"/>
</dbReference>
<sequence>MPFSSLSLSLSLSLTIAYLVTHRHLIINININVNIFFPCSDTPSHFVFHLLLVILICLISLDSVFLFFFLPLVFSSFFLLSVFNIHTTLNAYVYMIYSTCYI</sequence>
<comment type="caution">
    <text evidence="2">The sequence shown here is derived from an EMBL/GenBank/DDBJ whole genome shotgun (WGS) entry which is preliminary data.</text>
</comment>
<reference evidence="2" key="1">
    <citation type="submission" date="2022-08" db="EMBL/GenBank/DDBJ databases">
        <authorList>
            <consortium name="DOE Joint Genome Institute"/>
            <person name="Min B."/>
            <person name="Sierra-Patev S."/>
            <person name="Naranjo-Ortiz M."/>
            <person name="Looney B."/>
            <person name="Konkel Z."/>
            <person name="Slot J.C."/>
            <person name="Sakamoto Y."/>
            <person name="Steenwyk J.L."/>
            <person name="Rokas A."/>
            <person name="Carro J."/>
            <person name="Camarero S."/>
            <person name="Ferreira P."/>
            <person name="Molpeceres G."/>
            <person name="Ruiz-duenas F.J."/>
            <person name="Serrano A."/>
            <person name="Henrissat B."/>
            <person name="Drula E."/>
            <person name="Hughes K.W."/>
            <person name="Mata J.L."/>
            <person name="Ishikawa N.K."/>
            <person name="Vargas-Isla R."/>
            <person name="Ushijima S."/>
            <person name="Smith C.A."/>
            <person name="Ahrendt S."/>
            <person name="Andreopoulos W."/>
            <person name="He G."/>
            <person name="LaButti K."/>
            <person name="Lipzen A."/>
            <person name="Ng V."/>
            <person name="Riley R."/>
            <person name="Sandor L."/>
            <person name="Barry K."/>
            <person name="Martinez A.T."/>
            <person name="Xiao Y."/>
            <person name="Gibbons J.G."/>
            <person name="Terashima K."/>
            <person name="Hibbett D.S."/>
            <person name="Grigoriev I.V."/>
        </authorList>
    </citation>
    <scope>NUCLEOTIDE SEQUENCE</scope>
    <source>
        <strain evidence="2">ET3784</strain>
    </source>
</reference>
<reference evidence="2" key="2">
    <citation type="journal article" date="2023" name="Proc. Natl. Acad. Sci. U.S.A.">
        <title>A global phylogenomic analysis of the shiitake genus Lentinula.</title>
        <authorList>
            <person name="Sierra-Patev S."/>
            <person name="Min B."/>
            <person name="Naranjo-Ortiz M."/>
            <person name="Looney B."/>
            <person name="Konkel Z."/>
            <person name="Slot J.C."/>
            <person name="Sakamoto Y."/>
            <person name="Steenwyk J.L."/>
            <person name="Rokas A."/>
            <person name="Carro J."/>
            <person name="Camarero S."/>
            <person name="Ferreira P."/>
            <person name="Molpeceres G."/>
            <person name="Ruiz-Duenas F.J."/>
            <person name="Serrano A."/>
            <person name="Henrissat B."/>
            <person name="Drula E."/>
            <person name="Hughes K.W."/>
            <person name="Mata J.L."/>
            <person name="Ishikawa N.K."/>
            <person name="Vargas-Isla R."/>
            <person name="Ushijima S."/>
            <person name="Smith C.A."/>
            <person name="Donoghue J."/>
            <person name="Ahrendt S."/>
            <person name="Andreopoulos W."/>
            <person name="He G."/>
            <person name="LaButti K."/>
            <person name="Lipzen A."/>
            <person name="Ng V."/>
            <person name="Riley R."/>
            <person name="Sandor L."/>
            <person name="Barry K."/>
            <person name="Martinez A.T."/>
            <person name="Xiao Y."/>
            <person name="Gibbons J.G."/>
            <person name="Terashima K."/>
            <person name="Grigoriev I.V."/>
            <person name="Hibbett D."/>
        </authorList>
    </citation>
    <scope>NUCLEOTIDE SEQUENCE</scope>
    <source>
        <strain evidence="2">ET3784</strain>
    </source>
</reference>
<feature type="transmembrane region" description="Helical" evidence="1">
    <location>
        <begin position="47"/>
        <end position="70"/>
    </location>
</feature>
<evidence type="ECO:0000256" key="1">
    <source>
        <dbReference type="SAM" id="Phobius"/>
    </source>
</evidence>
<protein>
    <submittedName>
        <fullName evidence="2">Uncharacterized protein</fullName>
    </submittedName>
</protein>
<organism evidence="2 3">
    <name type="scientific">Lentinula guzmanii</name>
    <dbReference type="NCBI Taxonomy" id="2804957"/>
    <lineage>
        <taxon>Eukaryota</taxon>
        <taxon>Fungi</taxon>
        <taxon>Dikarya</taxon>
        <taxon>Basidiomycota</taxon>
        <taxon>Agaricomycotina</taxon>
        <taxon>Agaricomycetes</taxon>
        <taxon>Agaricomycetidae</taxon>
        <taxon>Agaricales</taxon>
        <taxon>Marasmiineae</taxon>
        <taxon>Omphalotaceae</taxon>
        <taxon>Lentinula</taxon>
    </lineage>
</organism>
<keyword evidence="1" id="KW-0472">Membrane</keyword>
<feature type="transmembrane region" description="Helical" evidence="1">
    <location>
        <begin position="77"/>
        <end position="97"/>
    </location>
</feature>
<keyword evidence="1" id="KW-0812">Transmembrane</keyword>
<accession>A0AA38JJV2</accession>
<keyword evidence="1" id="KW-1133">Transmembrane helix</keyword>
<proteinExistence type="predicted"/>
<dbReference type="Proteomes" id="UP001176059">
    <property type="component" value="Unassembled WGS sequence"/>
</dbReference>
<evidence type="ECO:0000313" key="2">
    <source>
        <dbReference type="EMBL" id="KAJ3737261.1"/>
    </source>
</evidence>